<accession>A0A318FW55</accession>
<keyword evidence="2" id="KW-0548">Nucleotidyltransferase</keyword>
<dbReference type="InterPro" id="IPR048903">
    <property type="entry name" value="MdcG_N"/>
</dbReference>
<evidence type="ECO:0000256" key="1">
    <source>
        <dbReference type="ARBA" id="ARBA00022679"/>
    </source>
</evidence>
<protein>
    <submittedName>
        <fullName evidence="5">Phosphoribosyl-dephospho-CoA transferase</fullName>
    </submittedName>
</protein>
<dbReference type="Proteomes" id="UP000247485">
    <property type="component" value="Unassembled WGS sequence"/>
</dbReference>
<dbReference type="AlphaFoldDB" id="A0A318FW55"/>
<feature type="domain" description="Phosphoribosyl-dephospho-CoA transferase MdcG N-terminal" evidence="4">
    <location>
        <begin position="5"/>
        <end position="94"/>
    </location>
</feature>
<dbReference type="InterPro" id="IPR017557">
    <property type="entry name" value="Holo-ACP_synthase"/>
</dbReference>
<dbReference type="InterPro" id="IPR049180">
    <property type="entry name" value="MdcG_C"/>
</dbReference>
<name>A0A318FW55_KLEOX</name>
<evidence type="ECO:0000259" key="4">
    <source>
        <dbReference type="Pfam" id="PF20866"/>
    </source>
</evidence>
<dbReference type="Pfam" id="PF20866">
    <property type="entry name" value="MdcG_N"/>
    <property type="match status" value="1"/>
</dbReference>
<evidence type="ECO:0000313" key="5">
    <source>
        <dbReference type="EMBL" id="PXW47677.1"/>
    </source>
</evidence>
<gene>
    <name evidence="5" type="ORF">DET57_103109</name>
</gene>
<feature type="domain" description="Phosphoribosyl-dephospho-CoA transferase MdcG C-terminal" evidence="3">
    <location>
        <begin position="108"/>
        <end position="216"/>
    </location>
</feature>
<dbReference type="NCBIfam" id="TIGR03135">
    <property type="entry name" value="malonate_mdcG"/>
    <property type="match status" value="1"/>
</dbReference>
<comment type="caution">
    <text evidence="5">The sequence shown here is derived from an EMBL/GenBank/DDBJ whole genome shotgun (WGS) entry which is preliminary data.</text>
</comment>
<sequence length="228" mass="25629">MMPLQRHTLCWLEPSALDAIAARLESTFSKLPAELRRQVRECLLSGSLPGIVRRGERHEGLTPLGFCFPLRWKERRLRLATEVASSAITRTSTPEQTASLSVTGCTDAIRAFNALAQGWRWPEIQLGVWGSVALEIVTPWQWTDAHSDLDIRLVPSSLKGLNECWNKVCETEQQFQLRIDGEMCLSDGYAINIKEWFSGSSTLLAKGENDVQLISRQQIAAAMRTSFR</sequence>
<organism evidence="5 6">
    <name type="scientific">Klebsiella oxytoca</name>
    <dbReference type="NCBI Taxonomy" id="571"/>
    <lineage>
        <taxon>Bacteria</taxon>
        <taxon>Pseudomonadati</taxon>
        <taxon>Pseudomonadota</taxon>
        <taxon>Gammaproteobacteria</taxon>
        <taxon>Enterobacterales</taxon>
        <taxon>Enterobacteriaceae</taxon>
        <taxon>Klebsiella/Raoultella group</taxon>
        <taxon>Klebsiella</taxon>
    </lineage>
</organism>
<dbReference type="RefSeq" id="WP_110272881.1">
    <property type="nucleotide sequence ID" value="NZ_QJJG01000003.1"/>
</dbReference>
<proteinExistence type="predicted"/>
<dbReference type="GO" id="GO:0016779">
    <property type="term" value="F:nucleotidyltransferase activity"/>
    <property type="evidence" value="ECO:0007669"/>
    <property type="project" value="UniProtKB-KW"/>
</dbReference>
<dbReference type="Pfam" id="PF10620">
    <property type="entry name" value="MdcG"/>
    <property type="match status" value="1"/>
</dbReference>
<keyword evidence="1 5" id="KW-0808">Transferase</keyword>
<evidence type="ECO:0000259" key="3">
    <source>
        <dbReference type="Pfam" id="PF10620"/>
    </source>
</evidence>
<reference evidence="5 6" key="1">
    <citation type="submission" date="2018-05" db="EMBL/GenBank/DDBJ databases">
        <title>Freshwater and sediment microbial communities from various areas in North America, analyzing microbe dynamics in response to fracking.</title>
        <authorList>
            <person name="Lamendella R."/>
        </authorList>
    </citation>
    <scope>NUCLEOTIDE SEQUENCE [LARGE SCALE GENOMIC DNA]</scope>
    <source>
        <strain evidence="5 6">67</strain>
    </source>
</reference>
<evidence type="ECO:0000313" key="6">
    <source>
        <dbReference type="Proteomes" id="UP000247485"/>
    </source>
</evidence>
<dbReference type="EMBL" id="QJJG01000003">
    <property type="protein sequence ID" value="PXW47677.1"/>
    <property type="molecule type" value="Genomic_DNA"/>
</dbReference>
<evidence type="ECO:0000256" key="2">
    <source>
        <dbReference type="ARBA" id="ARBA00022695"/>
    </source>
</evidence>